<dbReference type="InterPro" id="IPR058922">
    <property type="entry name" value="WHD_DRP"/>
</dbReference>
<sequence length="1224" mass="139028">MHTRQVEDQGMDDDMIVNILSRCENMVDNELKVLSSMTKGSTEDMFKSVVSRVVDKLLALLHHQPTALLGVEEEVDWIERELRGTGDGGGFQFTEELVDVAYDLEDVIDNLLLKSEAEASGRGSLEDVTATDDDPLHNNLSDLPASGPTEFCLLDPAQDTEETASPDMNSAHSQSMGNTAVSPVTEGVTALLAQKALHPEMKKVARRVQDKFRLMIDFLKVFESGELDNRGGTVWMEELLTVSCSAVDVMEELINIREQLRRSWMEPLGRVVFDFYNIFESQIKLALEICNIYGKIEDISTRRAAETMEARRAAETMEERVKRIMTISRPQDIEEIDWSHSSSALHQNIANAVVSPVIEKVTALLAQESLPPGVKMSARRVQVNVRLMNGFLRDLESVELDDKGTVWIDELCQVYRSTEDVIDQFLNSREQIRRSWLGALGRVVLAFAHSISQHKYVMKMDQISDQILDVFIRRPKKAHGESPRTVQRYASPIPQPPTQEPQQTQELDVTCFDDEVAAIMTRLLSDDTSFSVISIVGMPGIGKTTLAKLIYNNKAAVNHFPFRAWTSETWEFLKRIMRQEICRMTPEEMRQKFISLLAGRRCLLVFDDASNACFFNLLVTTFSDVSNGSRLILTTRIMSLPSEVLQRTVHHAVRLRGNDESWALFTHALKVNIPQQLLTLRREIERTCGGLPLAIIKLANLLSQKGLTIEEWSNALQQLNHDQEQLWSYHLSRINKDLPLYMRQCLLYFGLFPRDFEIPARRLIALWVAEGLVQAKGEDEAPEDDAERCLIKLIAEGMVQVSKKKRNGNIKTCCLPSGLQQYWLSKAQKATFLQIHKETTSHLSPSTGMIRRLAVHLDKEDFTFDHIHGCHDHMASSHLQPLYQEVISFLSFDTREGSKPGEDMGNFLHRCISRSCLLQLRVLDLENVFKPKLPEALGKLNRLRYLGLRSTFLDMLPSFIKKLHSLQVLDVKHSNITTLPSAVWNMQQLRILYLNERCHSKFMPQPQAGSFSTLQVLVGLLVDEETPVKDGLDRFVNLRKLGLTCRLLSSQQEAMVEWVHKMNRLRSLRLKSIDEQNQVGDLDLKPLTAHVSLCCLYLLGRLVNPSIVPELPHSLIDITLSGSELKEDPMQALDKLPNLKILRLLANSYTGKNMHCSSGGFSQLRVLNLWKLEQLEEWNLEEGALQALRDLEVRGCMRLKMLPEALHHRALLKVKLTDMPSHFA</sequence>
<name>A0AA39A707_VITRO</name>
<dbReference type="SUPFAM" id="SSF52540">
    <property type="entry name" value="P-loop containing nucleoside triphosphate hydrolases"/>
    <property type="match status" value="1"/>
</dbReference>
<dbReference type="PANTHER" id="PTHR23155:SF955">
    <property type="entry name" value="AAA+ ATPASE DOMAIN-CONTAINING PROTEIN"/>
    <property type="match status" value="1"/>
</dbReference>
<dbReference type="Proteomes" id="UP001168098">
    <property type="component" value="Unassembled WGS sequence"/>
</dbReference>
<dbReference type="PANTHER" id="PTHR23155">
    <property type="entry name" value="DISEASE RESISTANCE PROTEIN RP"/>
    <property type="match status" value="1"/>
</dbReference>
<evidence type="ECO:0000259" key="8">
    <source>
        <dbReference type="Pfam" id="PF23598"/>
    </source>
</evidence>
<keyword evidence="10" id="KW-1185">Reference proteome</keyword>
<dbReference type="Gene3D" id="1.10.8.430">
    <property type="entry name" value="Helical domain of apoptotic protease-activating factors"/>
    <property type="match status" value="1"/>
</dbReference>
<evidence type="ECO:0000259" key="5">
    <source>
        <dbReference type="Pfam" id="PF00931"/>
    </source>
</evidence>
<feature type="domain" description="Disease resistance N-terminal" evidence="6">
    <location>
        <begin position="353"/>
        <end position="431"/>
    </location>
</feature>
<dbReference type="GO" id="GO:0043531">
    <property type="term" value="F:ADP binding"/>
    <property type="evidence" value="ECO:0007669"/>
    <property type="project" value="InterPro"/>
</dbReference>
<dbReference type="InterPro" id="IPR027417">
    <property type="entry name" value="P-loop_NTPase"/>
</dbReference>
<keyword evidence="2" id="KW-0547">Nucleotide-binding</keyword>
<dbReference type="Gene3D" id="3.80.10.10">
    <property type="entry name" value="Ribonuclease Inhibitor"/>
    <property type="match status" value="1"/>
</dbReference>
<dbReference type="SUPFAM" id="SSF52058">
    <property type="entry name" value="L domain-like"/>
    <property type="match status" value="1"/>
</dbReference>
<dbReference type="Gene3D" id="1.20.5.4130">
    <property type="match status" value="1"/>
</dbReference>
<feature type="region of interest" description="Disordered" evidence="4">
    <location>
        <begin position="478"/>
        <end position="504"/>
    </location>
</feature>
<feature type="region of interest" description="Disordered" evidence="4">
    <location>
        <begin position="160"/>
        <end position="180"/>
    </location>
</feature>
<protein>
    <submittedName>
        <fullName evidence="9">Uncharacterized protein</fullName>
    </submittedName>
</protein>
<accession>A0AA39A707</accession>
<dbReference type="Pfam" id="PF18052">
    <property type="entry name" value="Rx_N"/>
    <property type="match status" value="1"/>
</dbReference>
<evidence type="ECO:0000313" key="10">
    <source>
        <dbReference type="Proteomes" id="UP001168098"/>
    </source>
</evidence>
<dbReference type="EMBL" id="JARBHA010000005">
    <property type="protein sequence ID" value="KAJ9701622.1"/>
    <property type="molecule type" value="Genomic_DNA"/>
</dbReference>
<dbReference type="InterPro" id="IPR002182">
    <property type="entry name" value="NB-ARC"/>
</dbReference>
<feature type="domain" description="Disease resistance protein winged helix" evidence="7">
    <location>
        <begin position="751"/>
        <end position="813"/>
    </location>
</feature>
<evidence type="ECO:0000256" key="1">
    <source>
        <dbReference type="ARBA" id="ARBA00022737"/>
    </source>
</evidence>
<dbReference type="AlphaFoldDB" id="A0AA39A707"/>
<evidence type="ECO:0000256" key="4">
    <source>
        <dbReference type="SAM" id="MobiDB-lite"/>
    </source>
</evidence>
<dbReference type="Pfam" id="PF23598">
    <property type="entry name" value="LRR_14"/>
    <property type="match status" value="1"/>
</dbReference>
<evidence type="ECO:0000256" key="2">
    <source>
        <dbReference type="ARBA" id="ARBA00022741"/>
    </source>
</evidence>
<evidence type="ECO:0000259" key="7">
    <source>
        <dbReference type="Pfam" id="PF23559"/>
    </source>
</evidence>
<dbReference type="InterPro" id="IPR055414">
    <property type="entry name" value="LRR_R13L4/SHOC2-like"/>
</dbReference>
<keyword evidence="3" id="KW-0611">Plant defense</keyword>
<dbReference type="PRINTS" id="PR00364">
    <property type="entry name" value="DISEASERSIST"/>
</dbReference>
<feature type="region of interest" description="Disordered" evidence="4">
    <location>
        <begin position="122"/>
        <end position="142"/>
    </location>
</feature>
<dbReference type="Gene3D" id="1.10.10.10">
    <property type="entry name" value="Winged helix-like DNA-binding domain superfamily/Winged helix DNA-binding domain"/>
    <property type="match status" value="1"/>
</dbReference>
<dbReference type="InterPro" id="IPR032675">
    <property type="entry name" value="LRR_dom_sf"/>
</dbReference>
<evidence type="ECO:0000313" key="9">
    <source>
        <dbReference type="EMBL" id="KAJ9701622.1"/>
    </source>
</evidence>
<dbReference type="InterPro" id="IPR044974">
    <property type="entry name" value="Disease_R_plants"/>
</dbReference>
<gene>
    <name evidence="9" type="ORF">PVL29_006830</name>
</gene>
<comment type="caution">
    <text evidence="9">The sequence shown here is derived from an EMBL/GenBank/DDBJ whole genome shotgun (WGS) entry which is preliminary data.</text>
</comment>
<dbReference type="Pfam" id="PF00931">
    <property type="entry name" value="NB-ARC"/>
    <property type="match status" value="1"/>
</dbReference>
<dbReference type="InterPro" id="IPR036388">
    <property type="entry name" value="WH-like_DNA-bd_sf"/>
</dbReference>
<evidence type="ECO:0000256" key="3">
    <source>
        <dbReference type="ARBA" id="ARBA00022821"/>
    </source>
</evidence>
<keyword evidence="1" id="KW-0677">Repeat</keyword>
<organism evidence="9 10">
    <name type="scientific">Vitis rotundifolia</name>
    <name type="common">Muscadine grape</name>
    <dbReference type="NCBI Taxonomy" id="103349"/>
    <lineage>
        <taxon>Eukaryota</taxon>
        <taxon>Viridiplantae</taxon>
        <taxon>Streptophyta</taxon>
        <taxon>Embryophyta</taxon>
        <taxon>Tracheophyta</taxon>
        <taxon>Spermatophyta</taxon>
        <taxon>Magnoliopsida</taxon>
        <taxon>eudicotyledons</taxon>
        <taxon>Gunneridae</taxon>
        <taxon>Pentapetalae</taxon>
        <taxon>rosids</taxon>
        <taxon>Vitales</taxon>
        <taxon>Vitaceae</taxon>
        <taxon>Viteae</taxon>
        <taxon>Vitis</taxon>
    </lineage>
</organism>
<feature type="compositionally biased region" description="Polar residues" evidence="4">
    <location>
        <begin position="166"/>
        <end position="180"/>
    </location>
</feature>
<dbReference type="InterPro" id="IPR042197">
    <property type="entry name" value="Apaf_helical"/>
</dbReference>
<dbReference type="Gene3D" id="3.40.50.300">
    <property type="entry name" value="P-loop containing nucleotide triphosphate hydrolases"/>
    <property type="match status" value="1"/>
</dbReference>
<reference evidence="9 10" key="1">
    <citation type="journal article" date="2023" name="BMC Biotechnol.">
        <title>Vitis rotundifolia cv Carlos genome sequencing.</title>
        <authorList>
            <person name="Huff M."/>
            <person name="Hulse-Kemp A."/>
            <person name="Scheffler B."/>
            <person name="Youngblood R."/>
            <person name="Simpson S."/>
            <person name="Babiker E."/>
            <person name="Staton M."/>
        </authorList>
    </citation>
    <scope>NUCLEOTIDE SEQUENCE [LARGE SCALE GENOMIC DNA]</scope>
    <source>
        <tissue evidence="9">Leaf</tissue>
    </source>
</reference>
<proteinExistence type="predicted"/>
<dbReference type="InterPro" id="IPR041118">
    <property type="entry name" value="Rx_N"/>
</dbReference>
<feature type="domain" description="NB-ARC" evidence="5">
    <location>
        <begin position="513"/>
        <end position="667"/>
    </location>
</feature>
<dbReference type="GO" id="GO:0098542">
    <property type="term" value="P:defense response to other organism"/>
    <property type="evidence" value="ECO:0007669"/>
    <property type="project" value="TreeGrafter"/>
</dbReference>
<feature type="domain" description="Disease resistance R13L4/SHOC-2-like LRR" evidence="8">
    <location>
        <begin position="913"/>
        <end position="1199"/>
    </location>
</feature>
<dbReference type="Pfam" id="PF23559">
    <property type="entry name" value="WHD_DRP"/>
    <property type="match status" value="1"/>
</dbReference>
<evidence type="ECO:0000259" key="6">
    <source>
        <dbReference type="Pfam" id="PF18052"/>
    </source>
</evidence>